<evidence type="ECO:0000256" key="4">
    <source>
        <dbReference type="ARBA" id="ARBA00012944"/>
    </source>
</evidence>
<feature type="transmembrane region" description="Helical" evidence="17">
    <location>
        <begin position="120"/>
        <end position="142"/>
    </location>
</feature>
<evidence type="ECO:0000256" key="5">
    <source>
        <dbReference type="ARBA" id="ARBA00021006"/>
    </source>
</evidence>
<evidence type="ECO:0000256" key="2">
    <source>
        <dbReference type="ARBA" id="ARBA00004225"/>
    </source>
</evidence>
<feature type="transmembrane region" description="Helical" evidence="17">
    <location>
        <begin position="353"/>
        <end position="374"/>
    </location>
</feature>
<keyword evidence="7 17" id="KW-0679">Respiratory chain</keyword>
<evidence type="ECO:0000256" key="9">
    <source>
        <dbReference type="ARBA" id="ARBA00022967"/>
    </source>
</evidence>
<feature type="transmembrane region" description="Helical" evidence="17">
    <location>
        <begin position="200"/>
        <end position="223"/>
    </location>
</feature>
<dbReference type="InterPro" id="IPR003918">
    <property type="entry name" value="NADH_UbQ_OxRdtase"/>
</dbReference>
<feature type="transmembrane region" description="Helical" evidence="17">
    <location>
        <begin position="386"/>
        <end position="418"/>
    </location>
</feature>
<name>A0A9E8Z014_9HYME</name>
<accession>A0A9E8Z014</accession>
<keyword evidence="9" id="KW-1278">Translocase</keyword>
<feature type="transmembrane region" description="Helical" evidence="17">
    <location>
        <begin position="154"/>
        <end position="173"/>
    </location>
</feature>
<feature type="transmembrane region" description="Helical" evidence="17">
    <location>
        <begin position="230"/>
        <end position="251"/>
    </location>
</feature>
<keyword evidence="15 17" id="KW-0472">Membrane</keyword>
<evidence type="ECO:0000256" key="10">
    <source>
        <dbReference type="ARBA" id="ARBA00022982"/>
    </source>
</evidence>
<dbReference type="PANTHER" id="PTHR43507:SF20">
    <property type="entry name" value="NADH-UBIQUINONE OXIDOREDUCTASE CHAIN 4"/>
    <property type="match status" value="1"/>
</dbReference>
<reference evidence="20" key="1">
    <citation type="submission" date="2021-12" db="EMBL/GenBank/DDBJ databases">
        <authorList>
            <person name="Niu G."/>
            <person name="Wei M."/>
        </authorList>
    </citation>
    <scope>NUCLEOTIDE SEQUENCE</scope>
</reference>
<sequence>MVKYFIFLMLILILFLWLNDMSVLVNVLFQNLILILFMMFYIEYSYLSFNFFEYFFVSGSQYGIDYFSFWMIILSIWVIMMMMLASMKVVKLKIYLYMYIFNLLAMLLLLMMTFSSTNFMIFYFFFEASLIPTLFLILGWGYQIERIRAGTYMMLYTLFFSLPFLFMLIFLYLNNFSLDIIFLHVKMITFFGVGDSFMGSMGYCLMINVFLVKIPMFFFHMWLPKAHVEAPVAGSMILAGVMLKLGGYGIYRVVFLFDSDFSLSNLFIVLFSIVGGVYTSLICMRQLDMKSLVAYSSVVHMSLVIGGLLSMNLIGVQGAFLMMIAHGLCSSGLFCLVNMFYERSLSRSLIINKGLLVYSPFIMTLWFFLCVGNMSAPPSLNLVSEIFLLISLVGWIENLFILLMVLLFISGCYSLYLFSYVCYGEPMNLFSFNVFLVREYILILLHLIPLNLLILKMNFF</sequence>
<dbReference type="PANTHER" id="PTHR43507">
    <property type="entry name" value="NADH-UBIQUINONE OXIDOREDUCTASE CHAIN 4"/>
    <property type="match status" value="1"/>
</dbReference>
<feature type="transmembrane region" description="Helical" evidence="17">
    <location>
        <begin position="32"/>
        <end position="52"/>
    </location>
</feature>
<dbReference type="GO" id="GO:0008137">
    <property type="term" value="F:NADH dehydrogenase (ubiquinone) activity"/>
    <property type="evidence" value="ECO:0007669"/>
    <property type="project" value="UniProtKB-UniRule"/>
</dbReference>
<proteinExistence type="inferred from homology"/>
<comment type="catalytic activity">
    <reaction evidence="16 17">
        <text>a ubiquinone + NADH + 5 H(+)(in) = a ubiquinol + NAD(+) + 4 H(+)(out)</text>
        <dbReference type="Rhea" id="RHEA:29091"/>
        <dbReference type="Rhea" id="RHEA-COMP:9565"/>
        <dbReference type="Rhea" id="RHEA-COMP:9566"/>
        <dbReference type="ChEBI" id="CHEBI:15378"/>
        <dbReference type="ChEBI" id="CHEBI:16389"/>
        <dbReference type="ChEBI" id="CHEBI:17976"/>
        <dbReference type="ChEBI" id="CHEBI:57540"/>
        <dbReference type="ChEBI" id="CHEBI:57945"/>
        <dbReference type="EC" id="7.1.1.2"/>
    </reaction>
</comment>
<evidence type="ECO:0000313" key="20">
    <source>
        <dbReference type="EMBL" id="WAK83099.1"/>
    </source>
</evidence>
<evidence type="ECO:0000259" key="19">
    <source>
        <dbReference type="Pfam" id="PF01059"/>
    </source>
</evidence>
<feature type="transmembrane region" description="Helical" evidence="17">
    <location>
        <begin position="64"/>
        <end position="84"/>
    </location>
</feature>
<evidence type="ECO:0000256" key="1">
    <source>
        <dbReference type="ARBA" id="ARBA00003257"/>
    </source>
</evidence>
<evidence type="ECO:0000256" key="14">
    <source>
        <dbReference type="ARBA" id="ARBA00023128"/>
    </source>
</evidence>
<gene>
    <name evidence="20" type="primary">ND4</name>
</gene>
<dbReference type="GO" id="GO:0015990">
    <property type="term" value="P:electron transport coupled proton transport"/>
    <property type="evidence" value="ECO:0007669"/>
    <property type="project" value="TreeGrafter"/>
</dbReference>
<comment type="function">
    <text evidence="17">Core subunit of the mitochondrial membrane respiratory chain NADH dehydrogenase (Complex I) which catalyzes electron transfer from NADH through the respiratory chain, using ubiquinone as an electron acceptor. Essential for the catalytic activity and assembly of complex I.</text>
</comment>
<dbReference type="GO" id="GO:0003954">
    <property type="term" value="F:NADH dehydrogenase activity"/>
    <property type="evidence" value="ECO:0007669"/>
    <property type="project" value="TreeGrafter"/>
</dbReference>
<feature type="transmembrane region" description="Helical" evidence="17">
    <location>
        <begin position="430"/>
        <end position="454"/>
    </location>
</feature>
<evidence type="ECO:0000256" key="11">
    <source>
        <dbReference type="ARBA" id="ARBA00022989"/>
    </source>
</evidence>
<evidence type="ECO:0000256" key="13">
    <source>
        <dbReference type="ARBA" id="ARBA00023075"/>
    </source>
</evidence>
<dbReference type="GO" id="GO:0048039">
    <property type="term" value="F:ubiquinone binding"/>
    <property type="evidence" value="ECO:0007669"/>
    <property type="project" value="TreeGrafter"/>
</dbReference>
<geneLocation type="mitochondrion" evidence="20"/>
<evidence type="ECO:0000259" key="18">
    <source>
        <dbReference type="Pfam" id="PF00361"/>
    </source>
</evidence>
<feature type="transmembrane region" description="Helical" evidence="17">
    <location>
        <begin position="320"/>
        <end position="341"/>
    </location>
</feature>
<evidence type="ECO:0000256" key="12">
    <source>
        <dbReference type="ARBA" id="ARBA00023027"/>
    </source>
</evidence>
<comment type="similarity">
    <text evidence="3 17">Belongs to the complex I subunit 4 family.</text>
</comment>
<keyword evidence="11 17" id="KW-1133">Transmembrane helix</keyword>
<feature type="transmembrane region" description="Helical" evidence="17">
    <location>
        <begin position="96"/>
        <end position="114"/>
    </location>
</feature>
<dbReference type="InterPro" id="IPR000260">
    <property type="entry name" value="NADH4_N"/>
</dbReference>
<comment type="subcellular location">
    <subcellularLocation>
        <location evidence="2 17">Mitochondrion membrane</location>
        <topology evidence="2 17">Multi-pass membrane protein</topology>
    </subcellularLocation>
</comment>
<comment type="function">
    <text evidence="1">Core subunit of the mitochondrial membrane respiratory chain NADH dehydrogenase (Complex I) that is believed to belong to the minimal assembly required for catalysis. Complex I functions in the transfer of electrons from NADH to the respiratory chain. The immediate electron acceptor for the enzyme is believed to be ubiquinone.</text>
</comment>
<evidence type="ECO:0000256" key="8">
    <source>
        <dbReference type="ARBA" id="ARBA00022692"/>
    </source>
</evidence>
<keyword evidence="14 17" id="KW-0496">Mitochondrion</keyword>
<dbReference type="AlphaFoldDB" id="A0A9E8Z014"/>
<feature type="transmembrane region" description="Helical" evidence="17">
    <location>
        <begin position="6"/>
        <end position="25"/>
    </location>
</feature>
<dbReference type="Pfam" id="PF00361">
    <property type="entry name" value="Proton_antipo_M"/>
    <property type="match status" value="1"/>
</dbReference>
<evidence type="ECO:0000256" key="17">
    <source>
        <dbReference type="RuleBase" id="RU003297"/>
    </source>
</evidence>
<keyword evidence="13 17" id="KW-0830">Ubiquinone</keyword>
<evidence type="ECO:0000256" key="15">
    <source>
        <dbReference type="ARBA" id="ARBA00023136"/>
    </source>
</evidence>
<evidence type="ECO:0000256" key="3">
    <source>
        <dbReference type="ARBA" id="ARBA00009025"/>
    </source>
</evidence>
<dbReference type="GO" id="GO:0042773">
    <property type="term" value="P:ATP synthesis coupled electron transport"/>
    <property type="evidence" value="ECO:0007669"/>
    <property type="project" value="InterPro"/>
</dbReference>
<feature type="domain" description="NADH:quinone oxidoreductase/Mrp antiporter transmembrane" evidence="18">
    <location>
        <begin position="116"/>
        <end position="408"/>
    </location>
</feature>
<evidence type="ECO:0000256" key="6">
    <source>
        <dbReference type="ARBA" id="ARBA00022448"/>
    </source>
</evidence>
<dbReference type="EMBL" id="OL757402">
    <property type="protein sequence ID" value="WAK83099.1"/>
    <property type="molecule type" value="Genomic_DNA"/>
</dbReference>
<dbReference type="PRINTS" id="PR01437">
    <property type="entry name" value="NUOXDRDTASE4"/>
</dbReference>
<feature type="transmembrane region" description="Helical" evidence="17">
    <location>
        <begin position="293"/>
        <end position="314"/>
    </location>
</feature>
<evidence type="ECO:0000256" key="7">
    <source>
        <dbReference type="ARBA" id="ARBA00022660"/>
    </source>
</evidence>
<evidence type="ECO:0000256" key="16">
    <source>
        <dbReference type="ARBA" id="ARBA00049551"/>
    </source>
</evidence>
<feature type="domain" description="NADH:ubiquinone oxidoreductase chain 4 N-terminal" evidence="19">
    <location>
        <begin position="1"/>
        <end position="113"/>
    </location>
</feature>
<keyword evidence="6 17" id="KW-0813">Transport</keyword>
<dbReference type="Pfam" id="PF01059">
    <property type="entry name" value="Oxidored_q5_N"/>
    <property type="match status" value="1"/>
</dbReference>
<organism evidence="20">
    <name type="scientific">Janus sp</name>
    <dbReference type="NCBI Taxonomy" id="3003420"/>
    <lineage>
        <taxon>Eukaryota</taxon>
        <taxon>Metazoa</taxon>
        <taxon>Ecdysozoa</taxon>
        <taxon>Arthropoda</taxon>
        <taxon>Hexapoda</taxon>
        <taxon>Insecta</taxon>
        <taxon>Pterygota</taxon>
        <taxon>Neoptera</taxon>
        <taxon>Endopterygota</taxon>
        <taxon>Hymenoptera</taxon>
        <taxon>Cephoidea</taxon>
        <taxon>Cephidae</taxon>
        <taxon>Janus</taxon>
    </lineage>
</organism>
<keyword evidence="8 17" id="KW-0812">Transmembrane</keyword>
<dbReference type="GO" id="GO:0031966">
    <property type="term" value="C:mitochondrial membrane"/>
    <property type="evidence" value="ECO:0007669"/>
    <property type="project" value="UniProtKB-SubCell"/>
</dbReference>
<keyword evidence="12 17" id="KW-0520">NAD</keyword>
<dbReference type="InterPro" id="IPR001750">
    <property type="entry name" value="ND/Mrp_TM"/>
</dbReference>
<dbReference type="EC" id="7.1.1.2" evidence="4 17"/>
<protein>
    <recommendedName>
        <fullName evidence="5 17">NADH-ubiquinone oxidoreductase chain 4</fullName>
        <ecNumber evidence="4 17">7.1.1.2</ecNumber>
    </recommendedName>
</protein>
<feature type="transmembrane region" description="Helical" evidence="17">
    <location>
        <begin position="263"/>
        <end position="281"/>
    </location>
</feature>
<keyword evidence="10 17" id="KW-0249">Electron transport</keyword>